<accession>A0A328UFD1</accession>
<evidence type="ECO:0000256" key="1">
    <source>
        <dbReference type="SAM" id="MobiDB-lite"/>
    </source>
</evidence>
<feature type="transmembrane region" description="Helical" evidence="2">
    <location>
        <begin position="754"/>
        <end position="775"/>
    </location>
</feature>
<dbReference type="PANTHER" id="PTHR38454">
    <property type="entry name" value="INTEGRAL MEMBRANE PROTEIN-RELATED"/>
    <property type="match status" value="1"/>
</dbReference>
<feature type="transmembrane region" description="Helical" evidence="2">
    <location>
        <begin position="354"/>
        <end position="373"/>
    </location>
</feature>
<evidence type="ECO:0000313" key="4">
    <source>
        <dbReference type="Proteomes" id="UP000249377"/>
    </source>
</evidence>
<dbReference type="Proteomes" id="UP000249377">
    <property type="component" value="Unassembled WGS sequence"/>
</dbReference>
<keyword evidence="2" id="KW-0472">Membrane</keyword>
<feature type="transmembrane region" description="Helical" evidence="2">
    <location>
        <begin position="178"/>
        <end position="211"/>
    </location>
</feature>
<dbReference type="InterPro" id="IPR018580">
    <property type="entry name" value="Uncharacterised_YfhO"/>
</dbReference>
<feature type="transmembrane region" description="Helical" evidence="2">
    <location>
        <begin position="98"/>
        <end position="122"/>
    </location>
</feature>
<dbReference type="AlphaFoldDB" id="A0A328UFD1"/>
<evidence type="ECO:0000256" key="2">
    <source>
        <dbReference type="SAM" id="Phobius"/>
    </source>
</evidence>
<name>A0A328UFD1_9FIRM</name>
<proteinExistence type="predicted"/>
<feature type="transmembrane region" description="Helical" evidence="2">
    <location>
        <begin position="423"/>
        <end position="444"/>
    </location>
</feature>
<dbReference type="PANTHER" id="PTHR38454:SF1">
    <property type="entry name" value="INTEGRAL MEMBRANE PROTEIN"/>
    <property type="match status" value="1"/>
</dbReference>
<protein>
    <recommendedName>
        <fullName evidence="5">YfhO family protein</fullName>
    </recommendedName>
</protein>
<feature type="transmembrane region" description="Helical" evidence="2">
    <location>
        <begin position="451"/>
        <end position="473"/>
    </location>
</feature>
<gene>
    <name evidence="3" type="ORF">DPQ25_09940</name>
</gene>
<comment type="caution">
    <text evidence="3">The sequence shown here is derived from an EMBL/GenBank/DDBJ whole genome shotgun (WGS) entry which is preliminary data.</text>
</comment>
<evidence type="ECO:0008006" key="5">
    <source>
        <dbReference type="Google" id="ProtNLM"/>
    </source>
</evidence>
<dbReference type="EMBL" id="QLYR01000006">
    <property type="protein sequence ID" value="RAQ28350.1"/>
    <property type="molecule type" value="Genomic_DNA"/>
</dbReference>
<feature type="transmembrane region" description="Helical" evidence="2">
    <location>
        <begin position="385"/>
        <end position="403"/>
    </location>
</feature>
<feature type="transmembrane region" description="Helical" evidence="2">
    <location>
        <begin position="223"/>
        <end position="248"/>
    </location>
</feature>
<reference evidence="3 4" key="1">
    <citation type="submission" date="2018-06" db="EMBL/GenBank/DDBJ databases">
        <title>Noncontiguous genome sequence of Ruminococcaceae bacterium ASD2818.</title>
        <authorList>
            <person name="Chaplin A.V."/>
            <person name="Sokolova S.R."/>
            <person name="Kochetkova T.O."/>
            <person name="Goltsov A.Y."/>
            <person name="Trofimov D.Y."/>
            <person name="Efimov B.A."/>
        </authorList>
    </citation>
    <scope>NUCLEOTIDE SEQUENCE [LARGE SCALE GENOMIC DNA]</scope>
    <source>
        <strain evidence="3 4">ASD2818</strain>
    </source>
</reference>
<feature type="region of interest" description="Disordered" evidence="1">
    <location>
        <begin position="796"/>
        <end position="839"/>
    </location>
</feature>
<organism evidence="3 4">
    <name type="scientific">Hydrogeniiclostridium mannosilyticum</name>
    <dbReference type="NCBI Taxonomy" id="2764322"/>
    <lineage>
        <taxon>Bacteria</taxon>
        <taxon>Bacillati</taxon>
        <taxon>Bacillota</taxon>
        <taxon>Clostridia</taxon>
        <taxon>Eubacteriales</taxon>
        <taxon>Acutalibacteraceae</taxon>
        <taxon>Hydrogeniiclostridium</taxon>
    </lineage>
</organism>
<sequence length="839" mass="94680">MPPGRKERYCLRAFLYGLGISLIFFLPFIIFDNGYFLFYGDFNVQQVPFYQMCHDAVRSGNIGWSWTTDLGANFIGSYSFYLLGSPFFWLTLPFPSEAVPYLMGPLLMLKFGFASMTGYLYLRRYVKTPDFAVIGGMLYAFSGFSVYNIFFNHFHEAIVFFPLMLWGLDEFMYKRRRGVFAVTVFACCFVNYYFFAGQVVFTLIYFFLRLFTRSWRIGLRDFLCLFFEAVAGVLCSCVLLVPTVLAVLQNPRVDNPPQGWSALLYGWEQRYVHILECFFFPPDIPARPNFTPESEAKWASLGAWLPLFSMTGVIAFLQRRRPHWLRKFLPVLFTMALVPVLNAAFQLFNVSYYARWFYMLTLMMSLATILSLEDWRVDWARAIKWTLAITLAICLPIGLMPKVTVTDDVETTTLGLEQYPTRFWSYVAIALLSLLLLAVVLKFLRRDKQKFIRFAMLGAGGITVLYAAFFIALGKTQSEDPHLSIIPYSLNGGSDIDLPDTENCRIDVYDGMDNQAMFWQIPTIQAFHSIVPGSIMEFYPTIGVQRDVGSRPDVSTYGLRGLTSCRWLFDPVTSGGTFGKDGDMLDPQMPGWTYYDTQNGFDIWENQYYIPLGFSYDYYITRTEYEQSVSESLRHLLLLKAVVVEDEDAGNWEGVLQHLNLDGVSYTETAYYKDCLDRRAVSCGSFSRDNSGFTAQITTGEERLVFFSVPWESGWSAEVNGQPAEVEKVNVGFMAVRVPAGDSTIRFTYSTPGLALGALASGIGVVLLALYLLLAKRFGKAPPARRVYRVAARAQAGPAPEGPADLAEYAGQAALKSTSASSPGSPAGRPPEQENKGGN</sequence>
<feature type="transmembrane region" description="Helical" evidence="2">
    <location>
        <begin position="329"/>
        <end position="348"/>
    </location>
</feature>
<keyword evidence="4" id="KW-1185">Reference proteome</keyword>
<dbReference type="Pfam" id="PF09586">
    <property type="entry name" value="YfhO"/>
    <property type="match status" value="2"/>
</dbReference>
<keyword evidence="2" id="KW-1133">Transmembrane helix</keyword>
<evidence type="ECO:0000313" key="3">
    <source>
        <dbReference type="EMBL" id="RAQ28350.1"/>
    </source>
</evidence>
<keyword evidence="2" id="KW-0812">Transmembrane</keyword>
<feature type="transmembrane region" description="Helical" evidence="2">
    <location>
        <begin position="9"/>
        <end position="31"/>
    </location>
</feature>